<dbReference type="InterPro" id="IPR036412">
    <property type="entry name" value="HAD-like_sf"/>
</dbReference>
<proteinExistence type="inferred from homology"/>
<dbReference type="SFLD" id="SFLDS00003">
    <property type="entry name" value="Haloacid_Dehalogenase"/>
    <property type="match status" value="1"/>
</dbReference>
<dbReference type="RefSeq" id="WP_238747321.1">
    <property type="nucleotide sequence ID" value="NZ_JAKOOW010000024.1"/>
</dbReference>
<keyword evidence="6" id="KW-0028">Amino-acid biosynthesis</keyword>
<dbReference type="NCBIfam" id="TIGR01488">
    <property type="entry name" value="HAD-SF-IB"/>
    <property type="match status" value="1"/>
</dbReference>
<evidence type="ECO:0000256" key="3">
    <source>
        <dbReference type="ARBA" id="ARBA00009184"/>
    </source>
</evidence>
<dbReference type="PANTHER" id="PTHR43344:SF2">
    <property type="entry name" value="PHOSPHOSERINE PHOSPHATASE"/>
    <property type="match status" value="1"/>
</dbReference>
<evidence type="ECO:0000256" key="5">
    <source>
        <dbReference type="ARBA" id="ARBA00015196"/>
    </source>
</evidence>
<evidence type="ECO:0000256" key="10">
    <source>
        <dbReference type="ARBA" id="ARBA00023299"/>
    </source>
</evidence>
<evidence type="ECO:0000256" key="6">
    <source>
        <dbReference type="ARBA" id="ARBA00022605"/>
    </source>
</evidence>
<evidence type="ECO:0000256" key="7">
    <source>
        <dbReference type="ARBA" id="ARBA00022723"/>
    </source>
</evidence>
<evidence type="ECO:0000313" key="14">
    <source>
        <dbReference type="EMBL" id="MCG6504168.1"/>
    </source>
</evidence>
<dbReference type="SUPFAM" id="SSF56784">
    <property type="entry name" value="HAD-like"/>
    <property type="match status" value="1"/>
</dbReference>
<dbReference type="InterPro" id="IPR050582">
    <property type="entry name" value="HAD-like_SerB"/>
</dbReference>
<evidence type="ECO:0000256" key="8">
    <source>
        <dbReference type="ARBA" id="ARBA00022801"/>
    </source>
</evidence>
<gene>
    <name evidence="14" type="primary">serB</name>
    <name evidence="14" type="ORF">MB824_06635</name>
</gene>
<keyword evidence="8 14" id="KW-0378">Hydrolase</keyword>
<comment type="caution">
    <text evidence="14">The sequence shown here is derived from an EMBL/GenBank/DDBJ whole genome shotgun (WGS) entry which is preliminary data.</text>
</comment>
<dbReference type="EC" id="3.1.3.3" evidence="4"/>
<evidence type="ECO:0000256" key="11">
    <source>
        <dbReference type="ARBA" id="ARBA00031693"/>
    </source>
</evidence>
<comment type="catalytic activity">
    <reaction evidence="12">
        <text>O-phospho-L-serine + H2O = L-serine + phosphate</text>
        <dbReference type="Rhea" id="RHEA:21208"/>
        <dbReference type="ChEBI" id="CHEBI:15377"/>
        <dbReference type="ChEBI" id="CHEBI:33384"/>
        <dbReference type="ChEBI" id="CHEBI:43474"/>
        <dbReference type="ChEBI" id="CHEBI:57524"/>
        <dbReference type="EC" id="3.1.3.3"/>
    </reaction>
</comment>
<keyword evidence="10" id="KW-0718">Serine biosynthesis</keyword>
<dbReference type="InterPro" id="IPR004469">
    <property type="entry name" value="PSP"/>
</dbReference>
<dbReference type="NCBIfam" id="TIGR00338">
    <property type="entry name" value="serB"/>
    <property type="match status" value="1"/>
</dbReference>
<organism evidence="14 15">
    <name type="scientific">Kingella pumchi</name>
    <dbReference type="NCBI Taxonomy" id="2779506"/>
    <lineage>
        <taxon>Bacteria</taxon>
        <taxon>Pseudomonadati</taxon>
        <taxon>Pseudomonadota</taxon>
        <taxon>Betaproteobacteria</taxon>
        <taxon>Neisseriales</taxon>
        <taxon>Neisseriaceae</taxon>
        <taxon>Kingella</taxon>
    </lineage>
</organism>
<evidence type="ECO:0000256" key="4">
    <source>
        <dbReference type="ARBA" id="ARBA00012640"/>
    </source>
</evidence>
<evidence type="ECO:0000256" key="2">
    <source>
        <dbReference type="ARBA" id="ARBA00005135"/>
    </source>
</evidence>
<sequence>MKQVFVIQHPNLAALPLVQTARHFRLPESITGSSLRLAVAADAAIPAEVAAELDAAGAEYALLADTAFADLGLIVSDMDSTLITIECIDEIAAAAGLKEQVAAVTERAMRGEMDFEDSLRERVALLAGLPESVLDDVYEHALRLSPGAEYLLAECKKHQVKFLLVSGGFTFFTERLKERLGLDWAYANTLETAGGKLTGRVVGPVIDAAAKARLLEEHRLALGLKRHQVAAVGDGANDIPMLQAAGFGIAYHAKPKTRAQAALNIRHMGLEALRGWFA</sequence>
<evidence type="ECO:0000256" key="12">
    <source>
        <dbReference type="ARBA" id="ARBA00048138"/>
    </source>
</evidence>
<dbReference type="PANTHER" id="PTHR43344">
    <property type="entry name" value="PHOSPHOSERINE PHOSPHATASE"/>
    <property type="match status" value="1"/>
</dbReference>
<keyword evidence="9" id="KW-0460">Magnesium</keyword>
<comment type="cofactor">
    <cofactor evidence="1">
        <name>Mg(2+)</name>
        <dbReference type="ChEBI" id="CHEBI:18420"/>
    </cofactor>
</comment>
<dbReference type="Pfam" id="PF12710">
    <property type="entry name" value="HAD"/>
    <property type="match status" value="1"/>
</dbReference>
<dbReference type="Proteomes" id="UP001298424">
    <property type="component" value="Unassembled WGS sequence"/>
</dbReference>
<evidence type="ECO:0000256" key="1">
    <source>
        <dbReference type="ARBA" id="ARBA00001946"/>
    </source>
</evidence>
<dbReference type="EMBL" id="JAKOOW010000024">
    <property type="protein sequence ID" value="MCG6504168.1"/>
    <property type="molecule type" value="Genomic_DNA"/>
</dbReference>
<comment type="similarity">
    <text evidence="3">Belongs to the HAD-like hydrolase superfamily. SerB family.</text>
</comment>
<accession>A0ABS9NPA5</accession>
<comment type="pathway">
    <text evidence="2">Amino-acid biosynthesis; L-serine biosynthesis; L-serine from 3-phospho-D-glycerate: step 3/3.</text>
</comment>
<dbReference type="GO" id="GO:0016787">
    <property type="term" value="F:hydrolase activity"/>
    <property type="evidence" value="ECO:0007669"/>
    <property type="project" value="UniProtKB-KW"/>
</dbReference>
<evidence type="ECO:0000256" key="13">
    <source>
        <dbReference type="ARBA" id="ARBA00048523"/>
    </source>
</evidence>
<evidence type="ECO:0000313" key="15">
    <source>
        <dbReference type="Proteomes" id="UP001298424"/>
    </source>
</evidence>
<dbReference type="InterPro" id="IPR023214">
    <property type="entry name" value="HAD_sf"/>
</dbReference>
<keyword evidence="15" id="KW-1185">Reference proteome</keyword>
<dbReference type="SFLD" id="SFLDF00029">
    <property type="entry name" value="phosphoserine_phosphatase"/>
    <property type="match status" value="1"/>
</dbReference>
<reference evidence="14 15" key="1">
    <citation type="submission" date="2022-02" db="EMBL/GenBank/DDBJ databases">
        <title>Genome sequence data of Kingella unionensis sp. nov. strain CICC 24913 (CCUG 75125).</title>
        <authorList>
            <person name="Xiao M."/>
        </authorList>
    </citation>
    <scope>NUCLEOTIDE SEQUENCE [LARGE SCALE GENOMIC DNA]</scope>
    <source>
        <strain evidence="14 15">CICC 24913</strain>
    </source>
</reference>
<protein>
    <recommendedName>
        <fullName evidence="5">Phosphoserine phosphatase</fullName>
        <ecNumber evidence="4">3.1.3.3</ecNumber>
    </recommendedName>
    <alternativeName>
        <fullName evidence="11">O-phosphoserine phosphohydrolase</fullName>
    </alternativeName>
</protein>
<comment type="catalytic activity">
    <reaction evidence="13">
        <text>O-phospho-D-serine + H2O = D-serine + phosphate</text>
        <dbReference type="Rhea" id="RHEA:24873"/>
        <dbReference type="ChEBI" id="CHEBI:15377"/>
        <dbReference type="ChEBI" id="CHEBI:35247"/>
        <dbReference type="ChEBI" id="CHEBI:43474"/>
        <dbReference type="ChEBI" id="CHEBI:58680"/>
        <dbReference type="EC" id="3.1.3.3"/>
    </reaction>
</comment>
<evidence type="ECO:0000256" key="9">
    <source>
        <dbReference type="ARBA" id="ARBA00022842"/>
    </source>
</evidence>
<keyword evidence="7" id="KW-0479">Metal-binding</keyword>
<dbReference type="SFLD" id="SFLDG01137">
    <property type="entry name" value="C1.6.1:_Phosphoserine_Phosphat"/>
    <property type="match status" value="1"/>
</dbReference>
<dbReference type="Gene3D" id="3.40.50.1000">
    <property type="entry name" value="HAD superfamily/HAD-like"/>
    <property type="match status" value="1"/>
</dbReference>
<dbReference type="SFLD" id="SFLDG01136">
    <property type="entry name" value="C1.6:_Phosphoserine_Phosphatas"/>
    <property type="match status" value="1"/>
</dbReference>
<dbReference type="CDD" id="cd07500">
    <property type="entry name" value="HAD_PSP"/>
    <property type="match status" value="1"/>
</dbReference>
<name>A0ABS9NPA5_9NEIS</name>